<protein>
    <recommendedName>
        <fullName evidence="2">Tail specific protease domain-containing protein</fullName>
    </recommendedName>
</protein>
<evidence type="ECO:0000313" key="4">
    <source>
        <dbReference type="Proteomes" id="UP000321362"/>
    </source>
</evidence>
<accession>A0A5B8W4B1</accession>
<dbReference type="GO" id="GO:0008236">
    <property type="term" value="F:serine-type peptidase activity"/>
    <property type="evidence" value="ECO:0007669"/>
    <property type="project" value="InterPro"/>
</dbReference>
<dbReference type="EMBL" id="CP042437">
    <property type="protein sequence ID" value="QEC77782.1"/>
    <property type="molecule type" value="Genomic_DNA"/>
</dbReference>
<feature type="signal peptide" evidence="1">
    <location>
        <begin position="1"/>
        <end position="34"/>
    </location>
</feature>
<feature type="chain" id="PRO_5022735637" description="Tail specific protease domain-containing protein" evidence="1">
    <location>
        <begin position="35"/>
        <end position="481"/>
    </location>
</feature>
<dbReference type="InterPro" id="IPR029045">
    <property type="entry name" value="ClpP/crotonase-like_dom_sf"/>
</dbReference>
<dbReference type="InterPro" id="IPR005151">
    <property type="entry name" value="Tail-specific_protease"/>
</dbReference>
<evidence type="ECO:0000256" key="1">
    <source>
        <dbReference type="SAM" id="SignalP"/>
    </source>
</evidence>
<dbReference type="AlphaFoldDB" id="A0A5B8W4B1"/>
<evidence type="ECO:0000313" key="3">
    <source>
        <dbReference type="EMBL" id="QEC77782.1"/>
    </source>
</evidence>
<reference evidence="3 4" key="1">
    <citation type="journal article" date="2013" name="J. Microbiol.">
        <title>Mucilaginibacter ginsenosidivorax sp. nov., with ginsenoside converting activity isolated from sediment.</title>
        <authorList>
            <person name="Kim J.K."/>
            <person name="Choi T.E."/>
            <person name="Liu Q.M."/>
            <person name="Park H.Y."/>
            <person name="Yi T.H."/>
            <person name="Yoon M.H."/>
            <person name="Kim S.C."/>
            <person name="Im W.T."/>
        </authorList>
    </citation>
    <scope>NUCLEOTIDE SEQUENCE [LARGE SCALE GENOMIC DNA]</scope>
    <source>
        <strain evidence="3 4">KHI28</strain>
    </source>
</reference>
<keyword evidence="4" id="KW-1185">Reference proteome</keyword>
<proteinExistence type="predicted"/>
<dbReference type="Gene3D" id="3.90.226.10">
    <property type="entry name" value="2-enoyl-CoA Hydratase, Chain A, domain 1"/>
    <property type="match status" value="1"/>
</dbReference>
<feature type="domain" description="Tail specific protease" evidence="2">
    <location>
        <begin position="262"/>
        <end position="460"/>
    </location>
</feature>
<dbReference type="GO" id="GO:0006508">
    <property type="term" value="P:proteolysis"/>
    <property type="evidence" value="ECO:0007669"/>
    <property type="project" value="InterPro"/>
</dbReference>
<dbReference type="SUPFAM" id="SSF52096">
    <property type="entry name" value="ClpP/crotonase"/>
    <property type="match status" value="1"/>
</dbReference>
<evidence type="ECO:0000259" key="2">
    <source>
        <dbReference type="Pfam" id="PF03572"/>
    </source>
</evidence>
<organism evidence="3 4">
    <name type="scientific">Mucilaginibacter ginsenosidivorax</name>
    <dbReference type="NCBI Taxonomy" id="862126"/>
    <lineage>
        <taxon>Bacteria</taxon>
        <taxon>Pseudomonadati</taxon>
        <taxon>Bacteroidota</taxon>
        <taxon>Sphingobacteriia</taxon>
        <taxon>Sphingobacteriales</taxon>
        <taxon>Sphingobacteriaceae</taxon>
        <taxon>Mucilaginibacter</taxon>
    </lineage>
</organism>
<gene>
    <name evidence="3" type="ORF">FSB76_18215</name>
</gene>
<name>A0A5B8W4B1_9SPHI</name>
<dbReference type="Proteomes" id="UP000321362">
    <property type="component" value="Chromosome"/>
</dbReference>
<dbReference type="KEGG" id="mgk:FSB76_18215"/>
<dbReference type="Pfam" id="PF03572">
    <property type="entry name" value="Peptidase_S41"/>
    <property type="match status" value="1"/>
</dbReference>
<keyword evidence="1" id="KW-0732">Signal</keyword>
<sequence length="481" mass="53631">MQPFPLLFHLPCMKPNKLLAALLLLCSLTSMARAQDSENNEKHFSRQQLENDITYLTAVIARVHPDMYHHCPKVQYEKITDSVRQVMYDGMTEREAWPPLARLVGAIGEGHSTFDFPPGIIDRLKNGGRLLFPVSISRFDGRNLVVNLDRSNENQLLPGDQITSINGISAGKLIDTLSGYAGGLKTFRALDVCRNIITFMYLYRIESPYHIAYLRNGNPGSATLTAVNWPELRDNQAARKVKLPAASGQPADNFTYLDKTTAYFNITHLTEKPEIFKHYLDSCFTILKKRPAVKLIIDFRKNGGGNSVLGETLLGYITGKPFRMSGGERWKVSAEYKQRIRENSKDTAQMAFYLNAPDGSIISGNAEKPKIPAPNPLRYTGKVFVLIGPNTFSSANMTVNAIQDYHLATLVGEPTGEPANDYGELIFLKLPNTGLSFATSTKQFVRANGDSKDQHPVLPKYDIADDLATPQDEVLDFIKKL</sequence>